<comment type="caution">
    <text evidence="2">The sequence shown here is derived from an EMBL/GenBank/DDBJ whole genome shotgun (WGS) entry which is preliminary data.</text>
</comment>
<dbReference type="Proteomes" id="UP000199410">
    <property type="component" value="Unassembled WGS sequence"/>
</dbReference>
<keyword evidence="1" id="KW-1133">Transmembrane helix</keyword>
<proteinExistence type="predicted"/>
<dbReference type="AlphaFoldDB" id="A0A1H9RZ09"/>
<gene>
    <name evidence="2" type="ORF">SAMN02787113_04578</name>
</gene>
<evidence type="ECO:0000313" key="3">
    <source>
        <dbReference type="Proteomes" id="UP000199410"/>
    </source>
</evidence>
<name>A0A1H9RZ09_9BACI</name>
<keyword evidence="1" id="KW-0472">Membrane</keyword>
<evidence type="ECO:0000313" key="2">
    <source>
        <dbReference type="EMBL" id="SER77991.1"/>
    </source>
</evidence>
<accession>A0A1H9RZ09</accession>
<evidence type="ECO:0000256" key="1">
    <source>
        <dbReference type="SAM" id="Phobius"/>
    </source>
</evidence>
<reference evidence="2 3" key="1">
    <citation type="submission" date="2016-10" db="EMBL/GenBank/DDBJ databases">
        <authorList>
            <person name="Varghese N."/>
            <person name="Submissions S."/>
        </authorList>
    </citation>
    <scope>NUCLEOTIDE SEQUENCE [LARGE SCALE GENOMIC DNA]</scope>
    <source>
        <strain evidence="2 3">TC-13</strain>
    </source>
</reference>
<dbReference type="EMBL" id="FOEL01000025">
    <property type="protein sequence ID" value="SER77991.1"/>
    <property type="molecule type" value="Genomic_DNA"/>
</dbReference>
<feature type="transmembrane region" description="Helical" evidence="1">
    <location>
        <begin position="6"/>
        <end position="29"/>
    </location>
</feature>
<protein>
    <submittedName>
        <fullName evidence="2">Uncharacterized protein</fullName>
    </submittedName>
</protein>
<keyword evidence="1" id="KW-0812">Transmembrane</keyword>
<organism evidence="2 3">
    <name type="scientific">Lysinibacillus fusiformis</name>
    <dbReference type="NCBI Taxonomy" id="28031"/>
    <lineage>
        <taxon>Bacteria</taxon>
        <taxon>Bacillati</taxon>
        <taxon>Bacillota</taxon>
        <taxon>Bacilli</taxon>
        <taxon>Bacillales</taxon>
        <taxon>Bacillaceae</taxon>
        <taxon>Lysinibacillus</taxon>
    </lineage>
</organism>
<sequence length="51" mass="6136">MEILFGIIPIFFLLVFYLVPIVFIVWFVLKIINIQKEQTEILLRIAEKLEK</sequence>